<protein>
    <submittedName>
        <fullName evidence="3">Uncharacterized protein DUF2799</fullName>
    </submittedName>
</protein>
<evidence type="ECO:0000256" key="2">
    <source>
        <dbReference type="SAM" id="SignalP"/>
    </source>
</evidence>
<keyword evidence="2" id="KW-0732">Signal</keyword>
<dbReference type="Pfam" id="PF10973">
    <property type="entry name" value="DUF2799"/>
    <property type="match status" value="1"/>
</dbReference>
<accession>A0A4Q7MTG7</accession>
<evidence type="ECO:0000256" key="1">
    <source>
        <dbReference type="SAM" id="Coils"/>
    </source>
</evidence>
<gene>
    <name evidence="3" type="ORF">EV679_1697</name>
</gene>
<feature type="signal peptide" evidence="2">
    <location>
        <begin position="1"/>
        <end position="20"/>
    </location>
</feature>
<dbReference type="EMBL" id="SGWZ01000002">
    <property type="protein sequence ID" value="RZS70295.1"/>
    <property type="molecule type" value="Genomic_DNA"/>
</dbReference>
<sequence length="177" mass="20462">MKVKYTLLVLGMVAGLGGCAAMSEEECLTADWHEQGMREAVNGKPRSNFIKDREACEKIGVEADEKQYMAGYDAGILLFCTPENGKRWGREGRYYAQTCPVKQSMAFETNYRAGYSVYQAEEAIVSLHTEQDRLESKLDKADDDKERQRLRRELRRLDERLRDARNDLARLEQRLRD</sequence>
<keyword evidence="1" id="KW-0175">Coiled coil</keyword>
<feature type="coiled-coil region" evidence="1">
    <location>
        <begin position="124"/>
        <end position="174"/>
    </location>
</feature>
<evidence type="ECO:0000313" key="4">
    <source>
        <dbReference type="Proteomes" id="UP000292039"/>
    </source>
</evidence>
<dbReference type="AlphaFoldDB" id="A0A4Q7MTG7"/>
<proteinExistence type="predicted"/>
<comment type="caution">
    <text evidence="3">The sequence shown here is derived from an EMBL/GenBank/DDBJ whole genome shotgun (WGS) entry which is preliminary data.</text>
</comment>
<dbReference type="Proteomes" id="UP000292039">
    <property type="component" value="Unassembled WGS sequence"/>
</dbReference>
<organism evidence="3 4">
    <name type="scientific">Kerstersia gyiorum</name>
    <dbReference type="NCBI Taxonomy" id="206506"/>
    <lineage>
        <taxon>Bacteria</taxon>
        <taxon>Pseudomonadati</taxon>
        <taxon>Pseudomonadota</taxon>
        <taxon>Betaproteobacteria</taxon>
        <taxon>Burkholderiales</taxon>
        <taxon>Alcaligenaceae</taxon>
        <taxon>Kerstersia</taxon>
    </lineage>
</organism>
<dbReference type="InterPro" id="IPR021242">
    <property type="entry name" value="DUF2799"/>
</dbReference>
<reference evidence="3 4" key="1">
    <citation type="submission" date="2019-02" db="EMBL/GenBank/DDBJ databases">
        <title>Genomic Encyclopedia of Type Strains, Phase IV (KMG-IV): sequencing the most valuable type-strain genomes for metagenomic binning, comparative biology and taxonomic classification.</title>
        <authorList>
            <person name="Goeker M."/>
        </authorList>
    </citation>
    <scope>NUCLEOTIDE SEQUENCE [LARGE SCALE GENOMIC DNA]</scope>
    <source>
        <strain evidence="3 4">DSM 16618</strain>
    </source>
</reference>
<dbReference type="RefSeq" id="WP_165390001.1">
    <property type="nucleotide sequence ID" value="NZ_CBCSEB010000001.1"/>
</dbReference>
<dbReference type="PROSITE" id="PS51257">
    <property type="entry name" value="PROKAR_LIPOPROTEIN"/>
    <property type="match status" value="1"/>
</dbReference>
<name>A0A4Q7MTG7_9BURK</name>
<feature type="chain" id="PRO_5020666111" evidence="2">
    <location>
        <begin position="21"/>
        <end position="177"/>
    </location>
</feature>
<evidence type="ECO:0000313" key="3">
    <source>
        <dbReference type="EMBL" id="RZS70295.1"/>
    </source>
</evidence>